<dbReference type="EMBL" id="JBHTBS010000006">
    <property type="protein sequence ID" value="MFC7337940.1"/>
    <property type="molecule type" value="Genomic_DNA"/>
</dbReference>
<reference evidence="3" key="1">
    <citation type="journal article" date="2019" name="Int. J. Syst. Evol. Microbiol.">
        <title>The Global Catalogue of Microorganisms (GCM) 10K type strain sequencing project: providing services to taxonomists for standard genome sequencing and annotation.</title>
        <authorList>
            <consortium name="The Broad Institute Genomics Platform"/>
            <consortium name="The Broad Institute Genome Sequencing Center for Infectious Disease"/>
            <person name="Wu L."/>
            <person name="Ma J."/>
        </authorList>
    </citation>
    <scope>NUCLEOTIDE SEQUENCE [LARGE SCALE GENOMIC DNA]</scope>
    <source>
        <strain evidence="3">CGMCC 4.1467</strain>
    </source>
</reference>
<keyword evidence="1" id="KW-0812">Transmembrane</keyword>
<gene>
    <name evidence="2" type="ORF">ACFQY0_12180</name>
</gene>
<protein>
    <recommendedName>
        <fullName evidence="4">DUF4190 domain-containing protein</fullName>
    </recommendedName>
</protein>
<feature type="transmembrane region" description="Helical" evidence="1">
    <location>
        <begin position="7"/>
        <end position="26"/>
    </location>
</feature>
<comment type="caution">
    <text evidence="2">The sequence shown here is derived from an EMBL/GenBank/DDBJ whole genome shotgun (WGS) entry which is preliminary data.</text>
</comment>
<dbReference type="RefSeq" id="WP_379712724.1">
    <property type="nucleotide sequence ID" value="NZ_JBHTBS010000006.1"/>
</dbReference>
<evidence type="ECO:0000313" key="3">
    <source>
        <dbReference type="Proteomes" id="UP001596472"/>
    </source>
</evidence>
<sequence>MSDSNKAKFSIPSILAIVAAIASFTVGATFGMILAITAIVFGIVGVLLSLSAKKRGGIVSFASVAAGLIGIIAALVKASLYLFG</sequence>
<evidence type="ECO:0000313" key="2">
    <source>
        <dbReference type="EMBL" id="MFC7337940.1"/>
    </source>
</evidence>
<evidence type="ECO:0008006" key="4">
    <source>
        <dbReference type="Google" id="ProtNLM"/>
    </source>
</evidence>
<name>A0ABW2L8S0_9BACT</name>
<keyword evidence="3" id="KW-1185">Reference proteome</keyword>
<keyword evidence="1" id="KW-0472">Membrane</keyword>
<accession>A0ABW2L8S0</accession>
<organism evidence="2 3">
    <name type="scientific">Haloferula chungangensis</name>
    <dbReference type="NCBI Taxonomy" id="1048331"/>
    <lineage>
        <taxon>Bacteria</taxon>
        <taxon>Pseudomonadati</taxon>
        <taxon>Verrucomicrobiota</taxon>
        <taxon>Verrucomicrobiia</taxon>
        <taxon>Verrucomicrobiales</taxon>
        <taxon>Verrucomicrobiaceae</taxon>
        <taxon>Haloferula</taxon>
    </lineage>
</organism>
<feature type="transmembrane region" description="Helical" evidence="1">
    <location>
        <begin position="32"/>
        <end position="51"/>
    </location>
</feature>
<keyword evidence="1" id="KW-1133">Transmembrane helix</keyword>
<proteinExistence type="predicted"/>
<dbReference type="Proteomes" id="UP001596472">
    <property type="component" value="Unassembled WGS sequence"/>
</dbReference>
<evidence type="ECO:0000256" key="1">
    <source>
        <dbReference type="SAM" id="Phobius"/>
    </source>
</evidence>
<feature type="transmembrane region" description="Helical" evidence="1">
    <location>
        <begin position="58"/>
        <end position="83"/>
    </location>
</feature>